<dbReference type="InterPro" id="IPR029021">
    <property type="entry name" value="Prot-tyrosine_phosphatase-like"/>
</dbReference>
<dbReference type="Pfam" id="PF00782">
    <property type="entry name" value="DSPc"/>
    <property type="match status" value="1"/>
</dbReference>
<feature type="region of interest" description="Disordered" evidence="1">
    <location>
        <begin position="24"/>
        <end position="43"/>
    </location>
</feature>
<dbReference type="PANTHER" id="PTHR46377:SF1">
    <property type="entry name" value="DUAL SPECIFICITY PROTEIN PHOSPHATASE 19"/>
    <property type="match status" value="1"/>
</dbReference>
<dbReference type="InterPro" id="IPR020422">
    <property type="entry name" value="TYR_PHOSPHATASE_DUAL_dom"/>
</dbReference>
<evidence type="ECO:0000256" key="1">
    <source>
        <dbReference type="SAM" id="MobiDB-lite"/>
    </source>
</evidence>
<dbReference type="Proteomes" id="UP001176961">
    <property type="component" value="Unassembled WGS sequence"/>
</dbReference>
<dbReference type="InterPro" id="IPR000387">
    <property type="entry name" value="Tyr_Pase_dom"/>
</dbReference>
<protein>
    <recommendedName>
        <fullName evidence="6">Dual specificity protein phosphatase 19</fullName>
    </recommendedName>
</protein>
<evidence type="ECO:0000259" key="3">
    <source>
        <dbReference type="PROSITE" id="PS50056"/>
    </source>
</evidence>
<evidence type="ECO:0000313" key="4">
    <source>
        <dbReference type="EMBL" id="CAJ0596804.1"/>
    </source>
</evidence>
<accession>A0AA36GRH7</accession>
<dbReference type="PROSITE" id="PS50056">
    <property type="entry name" value="TYR_PHOSPHATASE_2"/>
    <property type="match status" value="1"/>
</dbReference>
<organism evidence="4 5">
    <name type="scientific">Cylicocyclus nassatus</name>
    <name type="common">Nematode worm</name>
    <dbReference type="NCBI Taxonomy" id="53992"/>
    <lineage>
        <taxon>Eukaryota</taxon>
        <taxon>Metazoa</taxon>
        <taxon>Ecdysozoa</taxon>
        <taxon>Nematoda</taxon>
        <taxon>Chromadorea</taxon>
        <taxon>Rhabditida</taxon>
        <taxon>Rhabditina</taxon>
        <taxon>Rhabditomorpha</taxon>
        <taxon>Strongyloidea</taxon>
        <taxon>Strongylidae</taxon>
        <taxon>Cylicocyclus</taxon>
    </lineage>
</organism>
<dbReference type="InterPro" id="IPR000340">
    <property type="entry name" value="Dual-sp_phosphatase_cat-dom"/>
</dbReference>
<dbReference type="GO" id="GO:0008579">
    <property type="term" value="F:JUN kinase phosphatase activity"/>
    <property type="evidence" value="ECO:0007669"/>
    <property type="project" value="TreeGrafter"/>
</dbReference>
<proteinExistence type="predicted"/>
<reference evidence="4" key="1">
    <citation type="submission" date="2023-07" db="EMBL/GenBank/DDBJ databases">
        <authorList>
            <consortium name="CYATHOMIX"/>
        </authorList>
    </citation>
    <scope>NUCLEOTIDE SEQUENCE</scope>
    <source>
        <strain evidence="4">N/A</strain>
    </source>
</reference>
<dbReference type="CDD" id="cd14498">
    <property type="entry name" value="DSP"/>
    <property type="match status" value="1"/>
</dbReference>
<evidence type="ECO:0000259" key="2">
    <source>
        <dbReference type="PROSITE" id="PS50054"/>
    </source>
</evidence>
<dbReference type="EMBL" id="CATQJL010000223">
    <property type="protein sequence ID" value="CAJ0596804.1"/>
    <property type="molecule type" value="Genomic_DNA"/>
</dbReference>
<dbReference type="PANTHER" id="PTHR46377">
    <property type="entry name" value="DUAL SPECIFICITY PROTEIN PHOSPHATASE 19"/>
    <property type="match status" value="1"/>
</dbReference>
<dbReference type="SMART" id="SM00195">
    <property type="entry name" value="DSPc"/>
    <property type="match status" value="1"/>
</dbReference>
<sequence>MSLLDQLKCTRDKLKPTTTRVLHEDGQESIEERNSNGEFVSEEGDHKEISAVSNRRKKKVERARRLGFVVDLQPDLQLALICPGVYLGSQDVAADLSTLDAEKITHIVNCATGVPNYFPKRFKYLQLEVLDLPSTDIVPSCQIVHDFIKDCVGNGGKVLVHCNAGVSRAPTFVISYLMLQYNLSLHDAIATVRNVRPKVRPNDGFLKQLEDLDRMNKAHISDVH</sequence>
<evidence type="ECO:0000313" key="5">
    <source>
        <dbReference type="Proteomes" id="UP001176961"/>
    </source>
</evidence>
<gene>
    <name evidence="4" type="ORF">CYNAS_LOCUS8787</name>
</gene>
<dbReference type="PROSITE" id="PS50054">
    <property type="entry name" value="TYR_PHOSPHATASE_DUAL"/>
    <property type="match status" value="1"/>
</dbReference>
<feature type="domain" description="Tyrosine-protein phosphatase" evidence="2">
    <location>
        <begin position="77"/>
        <end position="218"/>
    </location>
</feature>
<dbReference type="AlphaFoldDB" id="A0AA36GRH7"/>
<comment type="caution">
    <text evidence="4">The sequence shown here is derived from an EMBL/GenBank/DDBJ whole genome shotgun (WGS) entry which is preliminary data.</text>
</comment>
<dbReference type="InterPro" id="IPR003595">
    <property type="entry name" value="Tyr_Pase_cat"/>
</dbReference>
<feature type="compositionally biased region" description="Basic and acidic residues" evidence="1">
    <location>
        <begin position="24"/>
        <end position="35"/>
    </location>
</feature>
<dbReference type="Gene3D" id="3.90.190.10">
    <property type="entry name" value="Protein tyrosine phosphatase superfamily"/>
    <property type="match status" value="1"/>
</dbReference>
<dbReference type="SUPFAM" id="SSF52799">
    <property type="entry name" value="(Phosphotyrosine protein) phosphatases II"/>
    <property type="match status" value="1"/>
</dbReference>
<name>A0AA36GRH7_CYLNA</name>
<feature type="domain" description="Tyrosine specific protein phosphatases" evidence="3">
    <location>
        <begin position="142"/>
        <end position="197"/>
    </location>
</feature>
<evidence type="ECO:0008006" key="6">
    <source>
        <dbReference type="Google" id="ProtNLM"/>
    </source>
</evidence>
<dbReference type="GO" id="GO:0005737">
    <property type="term" value="C:cytoplasm"/>
    <property type="evidence" value="ECO:0007669"/>
    <property type="project" value="TreeGrafter"/>
</dbReference>
<keyword evidence="5" id="KW-1185">Reference proteome</keyword>
<dbReference type="SMART" id="SM00404">
    <property type="entry name" value="PTPc_motif"/>
    <property type="match status" value="1"/>
</dbReference>